<dbReference type="InterPro" id="IPR037126">
    <property type="entry name" value="PdaC/RsiV-like_sf"/>
</dbReference>
<evidence type="ECO:0000313" key="3">
    <source>
        <dbReference type="Proteomes" id="UP000216961"/>
    </source>
</evidence>
<protein>
    <submittedName>
        <fullName evidence="2">Anti-sigma factor</fullName>
    </submittedName>
</protein>
<dbReference type="RefSeq" id="WP_095330344.1">
    <property type="nucleotide sequence ID" value="NZ_CP026031.1"/>
</dbReference>
<comment type="caution">
    <text evidence="2">The sequence shown here is derived from an EMBL/GenBank/DDBJ whole genome shotgun (WGS) entry which is preliminary data.</text>
</comment>
<gene>
    <name evidence="2" type="ORF">CHH57_11420</name>
</gene>
<dbReference type="KEGG" id="bcir:C2I06_13545"/>
<evidence type="ECO:0000313" key="2">
    <source>
        <dbReference type="EMBL" id="PAD83147.1"/>
    </source>
</evidence>
<accession>A0A268FCU2</accession>
<dbReference type="EMBL" id="NPBQ01000070">
    <property type="protein sequence ID" value="PAD83147.1"/>
    <property type="molecule type" value="Genomic_DNA"/>
</dbReference>
<proteinExistence type="predicted"/>
<dbReference type="InterPro" id="IPR021729">
    <property type="entry name" value="DUF3298"/>
</dbReference>
<dbReference type="Gene3D" id="3.30.565.40">
    <property type="entry name" value="Fervidobacterium nodosum Rt17-B1 like"/>
    <property type="match status" value="1"/>
</dbReference>
<organism evidence="2 3">
    <name type="scientific">Niallia circulans</name>
    <name type="common">Bacillus circulans</name>
    <dbReference type="NCBI Taxonomy" id="1397"/>
    <lineage>
        <taxon>Bacteria</taxon>
        <taxon>Bacillati</taxon>
        <taxon>Bacillota</taxon>
        <taxon>Bacilli</taxon>
        <taxon>Bacillales</taxon>
        <taxon>Bacillaceae</taxon>
        <taxon>Niallia</taxon>
    </lineage>
</organism>
<name>A0A268FCU2_NIACI</name>
<feature type="domain" description="DUF3298" evidence="1">
    <location>
        <begin position="189"/>
        <end position="268"/>
    </location>
</feature>
<evidence type="ECO:0000259" key="1">
    <source>
        <dbReference type="Pfam" id="PF11738"/>
    </source>
</evidence>
<dbReference type="Pfam" id="PF11738">
    <property type="entry name" value="DUF3298"/>
    <property type="match status" value="1"/>
</dbReference>
<dbReference type="Proteomes" id="UP000216961">
    <property type="component" value="Unassembled WGS sequence"/>
</dbReference>
<dbReference type="Gene3D" id="3.90.640.20">
    <property type="entry name" value="Heat-shock cognate protein, ATPase"/>
    <property type="match status" value="1"/>
</dbReference>
<sequence>MDRKLEKMKKDYLNIPIPNELEKQTHRSIKRYRTLRRISKNAIFLAASILLFITTVNISPAAASTLSDIPFLNKVIKVVTITEWKETKKNSELDIKTPEVTGLENKTLSQTLNQQYVQESKELYSKFMQETANDNGNYSLESGYIVKTDDDLLLSLGRYTIETKASAAESIRYDTIDKQNELLITLPSLFKDDSYIDAISSYILHEMNKQMKADIGSYFVKSDTDPEGFDKIDPYQNFYINKQHQLVICFNEYEVAPGYMGTVEFPIPSDVIKDYLVSDLYIR</sequence>
<reference evidence="2 3" key="1">
    <citation type="submission" date="2017-07" db="EMBL/GenBank/DDBJ databases">
        <title>Isolation and whole genome analysis of endospore-forming bacteria from heroin.</title>
        <authorList>
            <person name="Kalinowski J."/>
            <person name="Ahrens B."/>
            <person name="Al-Dilaimi A."/>
            <person name="Winkler A."/>
            <person name="Wibberg D."/>
            <person name="Schleenbecker U."/>
            <person name="Ruckert C."/>
            <person name="Wolfel R."/>
            <person name="Grass G."/>
        </authorList>
    </citation>
    <scope>NUCLEOTIDE SEQUENCE [LARGE SCALE GENOMIC DNA]</scope>
    <source>
        <strain evidence="2 3">7521-2</strain>
    </source>
</reference>
<dbReference type="AlphaFoldDB" id="A0A268FCU2"/>